<protein>
    <submittedName>
        <fullName evidence="3">ATP-binding protein</fullName>
    </submittedName>
</protein>
<evidence type="ECO:0000259" key="2">
    <source>
        <dbReference type="Pfam" id="PF13581"/>
    </source>
</evidence>
<dbReference type="PANTHER" id="PTHR35526">
    <property type="entry name" value="ANTI-SIGMA-F FACTOR RSBW-RELATED"/>
    <property type="match status" value="1"/>
</dbReference>
<dbReference type="GO" id="GO:0005524">
    <property type="term" value="F:ATP binding"/>
    <property type="evidence" value="ECO:0007669"/>
    <property type="project" value="UniProtKB-KW"/>
</dbReference>
<gene>
    <name evidence="3" type="ORF">KDL28_32745</name>
</gene>
<evidence type="ECO:0000256" key="1">
    <source>
        <dbReference type="ARBA" id="ARBA00022527"/>
    </source>
</evidence>
<dbReference type="InterPro" id="IPR003594">
    <property type="entry name" value="HATPase_dom"/>
</dbReference>
<comment type="caution">
    <text evidence="3">The sequence shown here is derived from an EMBL/GenBank/DDBJ whole genome shotgun (WGS) entry which is preliminary data.</text>
</comment>
<sequence length="139" mass="15323">MVVRTDSYSIQFPAEPVQVALFRHGLDRWLQGLEWPDEDRVDALLAISEACTNVVRHAYPVGAPGDVEVTGRLVLEPERRRLAIMVRDRGTWRPAPEGRGLGLRTMRACMDRVVIRHDGDGTAVTLISNAVPVGGPDEG</sequence>
<keyword evidence="4" id="KW-1185">Reference proteome</keyword>
<dbReference type="PANTHER" id="PTHR35526:SF3">
    <property type="entry name" value="ANTI-SIGMA-F FACTOR RSBW"/>
    <property type="match status" value="1"/>
</dbReference>
<keyword evidence="3" id="KW-0067">ATP-binding</keyword>
<reference evidence="3" key="1">
    <citation type="submission" date="2021-04" db="EMBL/GenBank/DDBJ databases">
        <title>Pseudonocardia sp. nov., isolated from sandy soil of mangrove forest.</title>
        <authorList>
            <person name="Zan Z."/>
            <person name="Huang R."/>
            <person name="Liu W."/>
        </authorList>
    </citation>
    <scope>NUCLEOTIDE SEQUENCE</scope>
    <source>
        <strain evidence="3">S2-4</strain>
    </source>
</reference>
<dbReference type="RefSeq" id="WP_252444904.1">
    <property type="nucleotide sequence ID" value="NZ_JAGSOV010000071.1"/>
</dbReference>
<dbReference type="Proteomes" id="UP001165283">
    <property type="component" value="Unassembled WGS sequence"/>
</dbReference>
<dbReference type="InterPro" id="IPR050267">
    <property type="entry name" value="Anti-sigma-factor_SerPK"/>
</dbReference>
<dbReference type="Pfam" id="PF13581">
    <property type="entry name" value="HATPase_c_2"/>
    <property type="match status" value="1"/>
</dbReference>
<proteinExistence type="predicted"/>
<evidence type="ECO:0000313" key="3">
    <source>
        <dbReference type="EMBL" id="MCO1659842.1"/>
    </source>
</evidence>
<dbReference type="InterPro" id="IPR036890">
    <property type="entry name" value="HATPase_C_sf"/>
</dbReference>
<dbReference type="SUPFAM" id="SSF55874">
    <property type="entry name" value="ATPase domain of HSP90 chaperone/DNA topoisomerase II/histidine kinase"/>
    <property type="match status" value="1"/>
</dbReference>
<keyword evidence="1" id="KW-0418">Kinase</keyword>
<evidence type="ECO:0000313" key="4">
    <source>
        <dbReference type="Proteomes" id="UP001165283"/>
    </source>
</evidence>
<dbReference type="Gene3D" id="3.30.565.10">
    <property type="entry name" value="Histidine kinase-like ATPase, C-terminal domain"/>
    <property type="match status" value="1"/>
</dbReference>
<dbReference type="EMBL" id="JAGSOV010000071">
    <property type="protein sequence ID" value="MCO1659842.1"/>
    <property type="molecule type" value="Genomic_DNA"/>
</dbReference>
<keyword evidence="1" id="KW-0808">Transferase</keyword>
<dbReference type="CDD" id="cd16936">
    <property type="entry name" value="HATPase_RsbW-like"/>
    <property type="match status" value="1"/>
</dbReference>
<accession>A0ABT1AA02</accession>
<keyword evidence="1" id="KW-0723">Serine/threonine-protein kinase</keyword>
<keyword evidence="3" id="KW-0547">Nucleotide-binding</keyword>
<name>A0ABT1AA02_9PSEU</name>
<feature type="domain" description="Histidine kinase/HSP90-like ATPase" evidence="2">
    <location>
        <begin position="12"/>
        <end position="127"/>
    </location>
</feature>
<organism evidence="3 4">
    <name type="scientific">Pseudonocardia humida</name>
    <dbReference type="NCBI Taxonomy" id="2800819"/>
    <lineage>
        <taxon>Bacteria</taxon>
        <taxon>Bacillati</taxon>
        <taxon>Actinomycetota</taxon>
        <taxon>Actinomycetes</taxon>
        <taxon>Pseudonocardiales</taxon>
        <taxon>Pseudonocardiaceae</taxon>
        <taxon>Pseudonocardia</taxon>
    </lineage>
</organism>